<proteinExistence type="predicted"/>
<dbReference type="Gene3D" id="2.60.40.4070">
    <property type="match status" value="1"/>
</dbReference>
<gene>
    <name evidence="3" type="ORF">GF359_01570</name>
</gene>
<evidence type="ECO:0000313" key="4">
    <source>
        <dbReference type="Proteomes" id="UP000630660"/>
    </source>
</evidence>
<feature type="domain" description="FlgD/Vpr Ig-like" evidence="2">
    <location>
        <begin position="457"/>
        <end position="526"/>
    </location>
</feature>
<reference evidence="3" key="1">
    <citation type="submission" date="2019-11" db="EMBL/GenBank/DDBJ databases">
        <title>Microbial mats filling the niche in hypersaline microbial mats.</title>
        <authorList>
            <person name="Wong H.L."/>
            <person name="Macleod F.I."/>
            <person name="White R.A. III"/>
            <person name="Burns B.P."/>
        </authorList>
    </citation>
    <scope>NUCLEOTIDE SEQUENCE</scope>
    <source>
        <strain evidence="3">Bin_327</strain>
    </source>
</reference>
<organism evidence="3 4">
    <name type="scientific">candidate division WOR-3 bacterium</name>
    <dbReference type="NCBI Taxonomy" id="2052148"/>
    <lineage>
        <taxon>Bacteria</taxon>
        <taxon>Bacteria division WOR-3</taxon>
    </lineage>
</organism>
<feature type="signal peptide" evidence="1">
    <location>
        <begin position="1"/>
        <end position="17"/>
    </location>
</feature>
<dbReference type="Proteomes" id="UP000630660">
    <property type="component" value="Unassembled WGS sequence"/>
</dbReference>
<evidence type="ECO:0000259" key="2">
    <source>
        <dbReference type="Pfam" id="PF13860"/>
    </source>
</evidence>
<evidence type="ECO:0000256" key="1">
    <source>
        <dbReference type="SAM" id="SignalP"/>
    </source>
</evidence>
<comment type="caution">
    <text evidence="3">The sequence shown here is derived from an EMBL/GenBank/DDBJ whole genome shotgun (WGS) entry which is preliminary data.</text>
</comment>
<dbReference type="InterPro" id="IPR025965">
    <property type="entry name" value="FlgD/Vpr_Ig-like"/>
</dbReference>
<evidence type="ECO:0000313" key="3">
    <source>
        <dbReference type="EMBL" id="MBD3363882.1"/>
    </source>
</evidence>
<dbReference type="AlphaFoldDB" id="A0A9D5QCC3"/>
<protein>
    <recommendedName>
        <fullName evidence="2">FlgD/Vpr Ig-like domain-containing protein</fullName>
    </recommendedName>
</protein>
<name>A0A9D5QCC3_UNCW3</name>
<feature type="chain" id="PRO_5039243289" description="FlgD/Vpr Ig-like domain-containing protein" evidence="1">
    <location>
        <begin position="18"/>
        <end position="542"/>
    </location>
</feature>
<sequence>MKKAFLLSLLLVVAASAAMTVTLSPVPTKVGESFTLQLAGGEANDKVQIYVNSGGENKRWIDPIETDLNNDGAASVDAEITHPGSNLTVYVTGADNGESDPFNIALGEPVNWQIIAPGQEKVEGNATVPSGKTGTGAVTAGDTITYDINVCDVWYNTIDDNPTGFEISCTQDPFIYYDTTAISLRKAGTSTVRVSGGAYNADESSVTVSPGEAVALLMICPGETHLPGDDSTTLYPGKTGEVNDAIMSQDYLVDIYAVDLCWNIDPSYGTYEVDVEDGATPANNLTPGRDTIENGRADDVNLEFVNVKPQGEIISAKVIGDELTSYGTKVDVAGDIDSLYAFFTTAEVPVGVTSDYTVEAYIGGVPAGSDNDIALEITEAPEGSEATLPDTIETLPNPQGVAYATFTPDVAGTYVIRASAGGVYEDATLEVEDPAGLTIYPNPFKYAPSQDVNDINFKYEVVSDNPAAEVVLMIIDIAGNIVYKATYDETGDEKLEPGYQTIVWDGTNGDGVKIASGMYQAVLKVTIGITSEFYPKKFMVIW</sequence>
<dbReference type="Pfam" id="PF13860">
    <property type="entry name" value="FlgD_ig"/>
    <property type="match status" value="1"/>
</dbReference>
<keyword evidence="1" id="KW-0732">Signal</keyword>
<dbReference type="EMBL" id="WJKJ01000046">
    <property type="protein sequence ID" value="MBD3363882.1"/>
    <property type="molecule type" value="Genomic_DNA"/>
</dbReference>
<accession>A0A9D5QCC3</accession>